<dbReference type="GeneTree" id="ENSGT00390000013040"/>
<dbReference type="AlphaFoldDB" id="A0A8C4Q704"/>
<dbReference type="InterPro" id="IPR016024">
    <property type="entry name" value="ARM-type_fold"/>
</dbReference>
<evidence type="ECO:0000256" key="2">
    <source>
        <dbReference type="ARBA" id="ARBA00014933"/>
    </source>
</evidence>
<dbReference type="PANTHER" id="PTHR13554">
    <property type="entry name" value="26S PROTEASOME NON-ATPASE REGULATORY SUBUNIT 5-RELATED"/>
    <property type="match status" value="1"/>
</dbReference>
<dbReference type="Ensembl" id="ENSEBUT00000011554.1">
    <property type="protein sequence ID" value="ENSEBUP00000010995.1"/>
    <property type="gene ID" value="ENSEBUG00000007063.1"/>
</dbReference>
<accession>A0A8C4Q704</accession>
<evidence type="ECO:0000313" key="3">
    <source>
        <dbReference type="Ensembl" id="ENSEBUP00000010995.1"/>
    </source>
</evidence>
<organism evidence="3 4">
    <name type="scientific">Eptatretus burgeri</name>
    <name type="common">Inshore hagfish</name>
    <dbReference type="NCBI Taxonomy" id="7764"/>
    <lineage>
        <taxon>Eukaryota</taxon>
        <taxon>Metazoa</taxon>
        <taxon>Chordata</taxon>
        <taxon>Craniata</taxon>
        <taxon>Vertebrata</taxon>
        <taxon>Cyclostomata</taxon>
        <taxon>Myxini</taxon>
        <taxon>Myxiniformes</taxon>
        <taxon>Myxinidae</taxon>
        <taxon>Eptatretinae</taxon>
        <taxon>Eptatretus</taxon>
    </lineage>
</organism>
<dbReference type="GO" id="GO:0005829">
    <property type="term" value="C:cytosol"/>
    <property type="evidence" value="ECO:0007669"/>
    <property type="project" value="TreeGrafter"/>
</dbReference>
<reference evidence="3" key="1">
    <citation type="submission" date="2025-08" db="UniProtKB">
        <authorList>
            <consortium name="Ensembl"/>
        </authorList>
    </citation>
    <scope>IDENTIFICATION</scope>
</reference>
<name>A0A8C4Q704_EPTBU</name>
<keyword evidence="4" id="KW-1185">Reference proteome</keyword>
<dbReference type="InterPro" id="IPR011989">
    <property type="entry name" value="ARM-like"/>
</dbReference>
<dbReference type="SUPFAM" id="SSF48371">
    <property type="entry name" value="ARM repeat"/>
    <property type="match status" value="1"/>
</dbReference>
<evidence type="ECO:0000256" key="1">
    <source>
        <dbReference type="ARBA" id="ARBA00006823"/>
    </source>
</evidence>
<dbReference type="Proteomes" id="UP000694388">
    <property type="component" value="Unplaced"/>
</dbReference>
<dbReference type="Pfam" id="PF10508">
    <property type="entry name" value="Proteasom_PSMB"/>
    <property type="match status" value="1"/>
</dbReference>
<dbReference type="Gene3D" id="1.25.10.10">
    <property type="entry name" value="Leucine-rich Repeat Variant"/>
    <property type="match status" value="1"/>
</dbReference>
<sequence length="574" mass="62856">MIIYICHGGRLKKINRLTFHRPDVHPIYFRLCVVIMAASISVLMEELAAASDPMDSLQRLKTAVYCLSPSGLSVAAAHSNLQPLFALVGSVDGVQDGGGGGGGGMEDGEEEERVEMACAVLERLLGGLDPGKLAALHLTTLQFGLAHPRSSVRLLALKQIGRLMECSKTTDVLREGSSLLPQVIDCIGAESLGIAKQALQNIVCLIKSKEGLEVVFAPRQLKQLHSVMDTNDAVRYRVYELVVRIASSSPIALGHCTRSGLVTQLVGELTSDDVLVRATCAETISGLLKSPHGRQFVLQQGVAERISGLLESALNDPFADLYVPGLVKFFGKLVVADGAQMVCERFPIFLRTVLDTATNHEASSQAVALDTLGVLGKTLEGKLVLHKEGERFLSVLKVMGTIAVEAPTEKRIRCLDAMVSLLHLSEEEQNEDVLMMTESWFSTLANEPMIMLWKISTQPFSDLHCTALRVFTAISDQPWAQRHMANTPGFPEYLTDRSVEPDKMAKELKFELVSIITASRTAANIFGSVTYQRLRVYMREGPYYVQPVTQVAIEGSEVEASWKSSRTNRRHHTT</sequence>
<dbReference type="GO" id="GO:0043248">
    <property type="term" value="P:proteasome assembly"/>
    <property type="evidence" value="ECO:0007669"/>
    <property type="project" value="InterPro"/>
</dbReference>
<proteinExistence type="inferred from homology"/>
<dbReference type="OMA" id="HSHPMET"/>
<evidence type="ECO:0000313" key="4">
    <source>
        <dbReference type="Proteomes" id="UP000694388"/>
    </source>
</evidence>
<dbReference type="PANTHER" id="PTHR13554:SF10">
    <property type="entry name" value="26S PROTEASOME NON-ATPASE REGULATORY SUBUNIT 5"/>
    <property type="match status" value="1"/>
</dbReference>
<reference evidence="3" key="2">
    <citation type="submission" date="2025-09" db="UniProtKB">
        <authorList>
            <consortium name="Ensembl"/>
        </authorList>
    </citation>
    <scope>IDENTIFICATION</scope>
</reference>
<protein>
    <recommendedName>
        <fullName evidence="2">26S proteasome non-ATPase regulatory subunit 5</fullName>
    </recommendedName>
</protein>
<dbReference type="InterPro" id="IPR019538">
    <property type="entry name" value="PSMD5"/>
</dbReference>
<comment type="similarity">
    <text evidence="1">Belongs to the proteasome subunit S5B/HSM3 family.</text>
</comment>